<proteinExistence type="predicted"/>
<accession>A0A7X0YJV2</accession>
<protein>
    <submittedName>
        <fullName evidence="1">Uncharacterized protein</fullName>
    </submittedName>
</protein>
<gene>
    <name evidence="1" type="ORF">HCB06_03695</name>
</gene>
<evidence type="ECO:0000313" key="2">
    <source>
        <dbReference type="Proteomes" id="UP000529446"/>
    </source>
</evidence>
<comment type="caution">
    <text evidence="1">The sequence shown here is derived from an EMBL/GenBank/DDBJ whole genome shotgun (WGS) entry which is preliminary data.</text>
</comment>
<evidence type="ECO:0000313" key="1">
    <source>
        <dbReference type="EMBL" id="MBC2115714.1"/>
    </source>
</evidence>
<sequence>MSAKVMDKSPAGINKIIKPMLNNKKIPLGDLQETLKRVTTEVKDMTGFNARWKREEDSFYNGEITLRVKNNDVCTYCIKYNDEQNLFIATEVL</sequence>
<organism evidence="1 2">
    <name type="scientific">Listeria booriae</name>
    <dbReference type="NCBI Taxonomy" id="1552123"/>
    <lineage>
        <taxon>Bacteria</taxon>
        <taxon>Bacillati</taxon>
        <taxon>Bacillota</taxon>
        <taxon>Bacilli</taxon>
        <taxon>Bacillales</taxon>
        <taxon>Listeriaceae</taxon>
        <taxon>Listeria</taxon>
    </lineage>
</organism>
<dbReference type="EMBL" id="JAARXI010000002">
    <property type="protein sequence ID" value="MBC2115714.1"/>
    <property type="molecule type" value="Genomic_DNA"/>
</dbReference>
<dbReference type="Proteomes" id="UP000529446">
    <property type="component" value="Unassembled WGS sequence"/>
</dbReference>
<dbReference type="RefSeq" id="WP_185535100.1">
    <property type="nucleotide sequence ID" value="NZ_JAARXI010000002.1"/>
</dbReference>
<name>A0A7X0YJV2_9LIST</name>
<reference evidence="1 2" key="1">
    <citation type="submission" date="2020-03" db="EMBL/GenBank/DDBJ databases">
        <title>Soil Listeria distribution.</title>
        <authorList>
            <person name="Liao J."/>
            <person name="Wiedmann M."/>
        </authorList>
    </citation>
    <scope>NUCLEOTIDE SEQUENCE [LARGE SCALE GENOMIC DNA]</scope>
    <source>
        <strain evidence="1 2">FSL L7-0360</strain>
    </source>
</reference>
<dbReference type="AlphaFoldDB" id="A0A7X0YJV2"/>